<gene>
    <name evidence="3" type="ORF">ETSY1_09180</name>
</gene>
<dbReference type="SUPFAM" id="SSF56317">
    <property type="entry name" value="Carbon-nitrogen hydrolase"/>
    <property type="match status" value="1"/>
</dbReference>
<keyword evidence="1" id="KW-0472">Membrane</keyword>
<keyword evidence="1" id="KW-1133">Transmembrane helix</keyword>
<dbReference type="InterPro" id="IPR003010">
    <property type="entry name" value="C-N_Hydrolase"/>
</dbReference>
<proteinExistence type="predicted"/>
<dbReference type="Proteomes" id="UP000019141">
    <property type="component" value="Unassembled WGS sequence"/>
</dbReference>
<dbReference type="InterPro" id="IPR036526">
    <property type="entry name" value="C-N_Hydrolase_sf"/>
</dbReference>
<evidence type="ECO:0000313" key="4">
    <source>
        <dbReference type="Proteomes" id="UP000019141"/>
    </source>
</evidence>
<sequence length="411" mass="44951">MTGRVFILPLLALVIGIVAWPGEWGRVTLMPLSLLVPVFWAWSPRAWQAVLVGLAYHLAASRGLPEGAATYFGEGLPVGIGLWLGAGALLALTYGVIWHRRFANRLWRLPLLLLLLAVPPVGIVGWAHPLTATGFLFPAQGWWGFMAGVVLIMVLADLPKPQVRLGMLGAVMGLLMLLLGARSSGKPVVAVQGTDTYLAYDTNRLESQQSYLHQYELIDLVLANRAPTVVLPESAAGHWDAGKRSLWREAGPALEGRRVFMGGAHRAGDGRLENVLIQVSGASKRIVYRQRMPVPVAMWRPWSPESFNAAWWTNPTFDLGGVRAAALICYEHYLVWPVLQSMRFEPDLLIGIGNVWWAKEKVGLTPDATSLPAIQQAALRAWAKLFDVQLVTAFNFGEKDGGAQPLGVARP</sequence>
<dbReference type="AlphaFoldDB" id="W4LUA8"/>
<name>W4LUA8_ENTF1</name>
<keyword evidence="4" id="KW-1185">Reference proteome</keyword>
<dbReference type="EMBL" id="AZHW01000278">
    <property type="protein sequence ID" value="ETX01012.1"/>
    <property type="molecule type" value="Genomic_DNA"/>
</dbReference>
<feature type="domain" description="CN hydrolase" evidence="2">
    <location>
        <begin position="269"/>
        <end position="383"/>
    </location>
</feature>
<accession>W4LUA8</accession>
<dbReference type="Pfam" id="PF00795">
    <property type="entry name" value="CN_hydrolase"/>
    <property type="match status" value="1"/>
</dbReference>
<evidence type="ECO:0000259" key="2">
    <source>
        <dbReference type="Pfam" id="PF00795"/>
    </source>
</evidence>
<feature type="transmembrane region" description="Helical" evidence="1">
    <location>
        <begin position="109"/>
        <end position="128"/>
    </location>
</feature>
<dbReference type="Gene3D" id="3.60.110.10">
    <property type="entry name" value="Carbon-nitrogen hydrolase"/>
    <property type="match status" value="1"/>
</dbReference>
<feature type="transmembrane region" description="Helical" evidence="1">
    <location>
        <begin position="140"/>
        <end position="158"/>
    </location>
</feature>
<evidence type="ECO:0000313" key="3">
    <source>
        <dbReference type="EMBL" id="ETX01012.1"/>
    </source>
</evidence>
<protein>
    <recommendedName>
        <fullName evidence="2">CN hydrolase domain-containing protein</fullName>
    </recommendedName>
</protein>
<dbReference type="HOGENOM" id="CLU_042375_0_0_7"/>
<reference evidence="3 4" key="1">
    <citation type="journal article" date="2014" name="Nature">
        <title>An environmental bacterial taxon with a large and distinct metabolic repertoire.</title>
        <authorList>
            <person name="Wilson M.C."/>
            <person name="Mori T."/>
            <person name="Ruckert C."/>
            <person name="Uria A.R."/>
            <person name="Helf M.J."/>
            <person name="Takada K."/>
            <person name="Gernert C."/>
            <person name="Steffens U.A."/>
            <person name="Heycke N."/>
            <person name="Schmitt S."/>
            <person name="Rinke C."/>
            <person name="Helfrich E.J."/>
            <person name="Brachmann A.O."/>
            <person name="Gurgui C."/>
            <person name="Wakimoto T."/>
            <person name="Kracht M."/>
            <person name="Crusemann M."/>
            <person name="Hentschel U."/>
            <person name="Abe I."/>
            <person name="Matsunaga S."/>
            <person name="Kalinowski J."/>
            <person name="Takeyama H."/>
            <person name="Piel J."/>
        </authorList>
    </citation>
    <scope>NUCLEOTIDE SEQUENCE [LARGE SCALE GENOMIC DNA]</scope>
    <source>
        <strain evidence="4">TSY1</strain>
    </source>
</reference>
<feature type="transmembrane region" description="Helical" evidence="1">
    <location>
        <begin position="165"/>
        <end position="181"/>
    </location>
</feature>
<keyword evidence="1" id="KW-0812">Transmembrane</keyword>
<feature type="transmembrane region" description="Helical" evidence="1">
    <location>
        <begin position="76"/>
        <end position="97"/>
    </location>
</feature>
<organism evidence="3 4">
    <name type="scientific">Entotheonella factor</name>
    <dbReference type="NCBI Taxonomy" id="1429438"/>
    <lineage>
        <taxon>Bacteria</taxon>
        <taxon>Pseudomonadati</taxon>
        <taxon>Nitrospinota/Tectimicrobiota group</taxon>
        <taxon>Candidatus Tectimicrobiota</taxon>
        <taxon>Candidatus Entotheonellia</taxon>
        <taxon>Candidatus Entotheonellales</taxon>
        <taxon>Candidatus Entotheonellaceae</taxon>
        <taxon>Candidatus Entotheonella</taxon>
    </lineage>
</organism>
<evidence type="ECO:0000256" key="1">
    <source>
        <dbReference type="SAM" id="Phobius"/>
    </source>
</evidence>
<feature type="transmembrane region" description="Helical" evidence="1">
    <location>
        <begin position="6"/>
        <end position="22"/>
    </location>
</feature>
<comment type="caution">
    <text evidence="3">The sequence shown here is derived from an EMBL/GenBank/DDBJ whole genome shotgun (WGS) entry which is preliminary data.</text>
</comment>